<dbReference type="EMBL" id="BTRK01000004">
    <property type="protein sequence ID" value="GMR45349.1"/>
    <property type="molecule type" value="Genomic_DNA"/>
</dbReference>
<evidence type="ECO:0000259" key="2">
    <source>
        <dbReference type="PROSITE" id="PS50202"/>
    </source>
</evidence>
<reference evidence="4" key="1">
    <citation type="submission" date="2022-10" db="EMBL/GenBank/DDBJ databases">
        <title>Genome assembly of Pristionchus species.</title>
        <authorList>
            <person name="Yoshida K."/>
            <person name="Sommer R.J."/>
        </authorList>
    </citation>
    <scope>NUCLEOTIDE SEQUENCE [LARGE SCALE GENOMIC DNA]</scope>
    <source>
        <strain evidence="4">RS5460</strain>
    </source>
</reference>
<dbReference type="InterPro" id="IPR051774">
    <property type="entry name" value="Sperm-specific_class_P"/>
</dbReference>
<evidence type="ECO:0000313" key="4">
    <source>
        <dbReference type="Proteomes" id="UP001328107"/>
    </source>
</evidence>
<evidence type="ECO:0000256" key="1">
    <source>
        <dbReference type="RuleBase" id="RU003425"/>
    </source>
</evidence>
<accession>A0AAN5CJ69</accession>
<dbReference type="Pfam" id="PF00635">
    <property type="entry name" value="Motile_Sperm"/>
    <property type="match status" value="1"/>
</dbReference>
<organism evidence="3 4">
    <name type="scientific">Pristionchus mayeri</name>
    <dbReference type="NCBI Taxonomy" id="1317129"/>
    <lineage>
        <taxon>Eukaryota</taxon>
        <taxon>Metazoa</taxon>
        <taxon>Ecdysozoa</taxon>
        <taxon>Nematoda</taxon>
        <taxon>Chromadorea</taxon>
        <taxon>Rhabditida</taxon>
        <taxon>Rhabditina</taxon>
        <taxon>Diplogasteromorpha</taxon>
        <taxon>Diplogasteroidea</taxon>
        <taxon>Neodiplogasteridae</taxon>
        <taxon>Pristionchus</taxon>
    </lineage>
</organism>
<dbReference type="PANTHER" id="PTHR22947">
    <property type="entry name" value="MAJOR SPERM PROTEIN"/>
    <property type="match status" value="1"/>
</dbReference>
<feature type="non-terminal residue" evidence="3">
    <location>
        <position position="1"/>
    </location>
</feature>
<dbReference type="Gene3D" id="2.60.40.10">
    <property type="entry name" value="Immunoglobulins"/>
    <property type="match status" value="1"/>
</dbReference>
<sequence>LPSSTMGVELSIDPPTCPISAAGGTSKHKIVNHTDRMLAFKIKSSNNSNYSVNVVHGLIQIGYTTDLVITRVKGKPKADKLVIMYADVPQDCKDPLTPFKPDKIEGEITGETVVKLSAAE</sequence>
<keyword evidence="1" id="KW-0963">Cytoplasm</keyword>
<name>A0AAN5CJ69_9BILA</name>
<gene>
    <name evidence="3" type="ORF">PMAYCL1PPCAC_15544</name>
</gene>
<dbReference type="PANTHER" id="PTHR22947:SF39">
    <property type="entry name" value="MSP DOMAIN-CONTAINING PROTEIN"/>
    <property type="match status" value="1"/>
</dbReference>
<protein>
    <recommendedName>
        <fullName evidence="1">Major sperm protein</fullName>
    </recommendedName>
</protein>
<evidence type="ECO:0000313" key="3">
    <source>
        <dbReference type="EMBL" id="GMR45349.1"/>
    </source>
</evidence>
<proteinExistence type="predicted"/>
<comment type="function">
    <text evidence="1">Central component in molecular interactions underlying sperm crawling. Forms an extensive filament system that extends from sperm villipoda, along the leading edge of the pseudopod.</text>
</comment>
<feature type="domain" description="MSP" evidence="2">
    <location>
        <begin position="1"/>
        <end position="120"/>
    </location>
</feature>
<comment type="caution">
    <text evidence="3">The sequence shown here is derived from an EMBL/GenBank/DDBJ whole genome shotgun (WGS) entry which is preliminary data.</text>
</comment>
<dbReference type="InterPro" id="IPR008962">
    <property type="entry name" value="PapD-like_sf"/>
</dbReference>
<keyword evidence="4" id="KW-1185">Reference proteome</keyword>
<dbReference type="AlphaFoldDB" id="A0AAN5CJ69"/>
<dbReference type="SUPFAM" id="SSF49354">
    <property type="entry name" value="PapD-like"/>
    <property type="match status" value="1"/>
</dbReference>
<keyword evidence="1" id="KW-0206">Cytoskeleton</keyword>
<dbReference type="InterPro" id="IPR013783">
    <property type="entry name" value="Ig-like_fold"/>
</dbReference>
<dbReference type="InterPro" id="IPR000535">
    <property type="entry name" value="MSP_dom"/>
</dbReference>
<dbReference type="Proteomes" id="UP001328107">
    <property type="component" value="Unassembled WGS sequence"/>
</dbReference>
<dbReference type="PROSITE" id="PS50202">
    <property type="entry name" value="MSP"/>
    <property type="match status" value="1"/>
</dbReference>